<evidence type="ECO:0000256" key="5">
    <source>
        <dbReference type="ARBA" id="ARBA00022737"/>
    </source>
</evidence>
<keyword evidence="4 11" id="KW-0732">Signal</keyword>
<keyword evidence="5" id="KW-0677">Repeat</keyword>
<dbReference type="InterPro" id="IPR009003">
    <property type="entry name" value="Peptidase_S1_PA"/>
</dbReference>
<feature type="domain" description="PDZ" evidence="12">
    <location>
        <begin position="255"/>
        <end position="346"/>
    </location>
</feature>
<dbReference type="OrthoDB" id="9758917at2"/>
<feature type="binding site" evidence="10">
    <location>
        <begin position="208"/>
        <end position="210"/>
    </location>
    <ligand>
        <name>substrate</name>
    </ligand>
</feature>
<feature type="active site" description="Charge relay system" evidence="9">
    <location>
        <position position="210"/>
    </location>
</feature>
<dbReference type="InterPro" id="IPR041489">
    <property type="entry name" value="PDZ_6"/>
</dbReference>
<dbReference type="PROSITE" id="PS50106">
    <property type="entry name" value="PDZ"/>
    <property type="match status" value="2"/>
</dbReference>
<dbReference type="Pfam" id="PF17820">
    <property type="entry name" value="PDZ_6"/>
    <property type="match status" value="1"/>
</dbReference>
<dbReference type="NCBIfam" id="TIGR02037">
    <property type="entry name" value="degP_htrA_DO"/>
    <property type="match status" value="1"/>
</dbReference>
<feature type="binding site" evidence="10">
    <location>
        <position position="106"/>
    </location>
    <ligand>
        <name>substrate</name>
    </ligand>
</feature>
<dbReference type="AlphaFoldDB" id="A0A0X3TZB8"/>
<dbReference type="SMART" id="SM00228">
    <property type="entry name" value="PDZ"/>
    <property type="match status" value="2"/>
</dbReference>
<dbReference type="Gene3D" id="2.30.42.10">
    <property type="match status" value="2"/>
</dbReference>
<dbReference type="InterPro" id="IPR001478">
    <property type="entry name" value="PDZ"/>
</dbReference>
<evidence type="ECO:0000256" key="7">
    <source>
        <dbReference type="ARBA" id="ARBA00022801"/>
    </source>
</evidence>
<evidence type="ECO:0000313" key="13">
    <source>
        <dbReference type="EMBL" id="KUJ80904.1"/>
    </source>
</evidence>
<dbReference type="EMBL" id="LQBQ01000012">
    <property type="protein sequence ID" value="KUJ80904.1"/>
    <property type="molecule type" value="Genomic_DNA"/>
</dbReference>
<feature type="chain" id="PRO_5039690575" evidence="11">
    <location>
        <begin position="23"/>
        <end position="459"/>
    </location>
</feature>
<feature type="domain" description="PDZ" evidence="12">
    <location>
        <begin position="362"/>
        <end position="450"/>
    </location>
</feature>
<protein>
    <submittedName>
        <fullName evidence="13">Serine endoprotease DegQ</fullName>
    </submittedName>
</protein>
<dbReference type="PANTHER" id="PTHR22939:SF129">
    <property type="entry name" value="SERINE PROTEASE HTRA2, MITOCHONDRIAL"/>
    <property type="match status" value="1"/>
</dbReference>
<evidence type="ECO:0000256" key="3">
    <source>
        <dbReference type="ARBA" id="ARBA00022670"/>
    </source>
</evidence>
<keyword evidence="7" id="KW-0378">Hydrolase</keyword>
<dbReference type="RefSeq" id="WP_068346634.1">
    <property type="nucleotide sequence ID" value="NZ_LQBQ01000012.1"/>
</dbReference>
<dbReference type="InterPro" id="IPR011782">
    <property type="entry name" value="Pept_S1C_Do"/>
</dbReference>
<gene>
    <name evidence="13" type="ORF">AVO45_07725</name>
</gene>
<dbReference type="Gene3D" id="2.40.10.120">
    <property type="match status" value="1"/>
</dbReference>
<dbReference type="SUPFAM" id="SSF50494">
    <property type="entry name" value="Trypsin-like serine proteases"/>
    <property type="match status" value="1"/>
</dbReference>
<evidence type="ECO:0000256" key="9">
    <source>
        <dbReference type="PIRSR" id="PIRSR611782-1"/>
    </source>
</evidence>
<evidence type="ECO:0000313" key="14">
    <source>
        <dbReference type="Proteomes" id="UP000053791"/>
    </source>
</evidence>
<feature type="active site" description="Charge relay system" evidence="9">
    <location>
        <position position="106"/>
    </location>
</feature>
<dbReference type="GO" id="GO:0042597">
    <property type="term" value="C:periplasmic space"/>
    <property type="evidence" value="ECO:0007669"/>
    <property type="project" value="UniProtKB-SubCell"/>
</dbReference>
<comment type="subcellular location">
    <subcellularLocation>
        <location evidence="1">Periplasm</location>
    </subcellularLocation>
</comment>
<evidence type="ECO:0000259" key="12">
    <source>
        <dbReference type="PROSITE" id="PS50106"/>
    </source>
</evidence>
<feature type="binding site" evidence="10">
    <location>
        <begin position="226"/>
        <end position="230"/>
    </location>
    <ligand>
        <name>substrate</name>
    </ligand>
</feature>
<accession>A0A0X3TZB8</accession>
<dbReference type="PANTHER" id="PTHR22939">
    <property type="entry name" value="SERINE PROTEASE FAMILY S1C HTRA-RELATED"/>
    <property type="match status" value="1"/>
</dbReference>
<dbReference type="Pfam" id="PF13180">
    <property type="entry name" value="PDZ_2"/>
    <property type="match status" value="1"/>
</dbReference>
<keyword evidence="3 13" id="KW-0645">Protease</keyword>
<reference evidence="13 14" key="1">
    <citation type="submission" date="2015-12" db="EMBL/GenBank/DDBJ databases">
        <authorList>
            <person name="Shamseldin A."/>
            <person name="Moawad H."/>
            <person name="Abd El-Rahim W.M."/>
            <person name="Sadowsky M.J."/>
        </authorList>
    </citation>
    <scope>NUCLEOTIDE SEQUENCE [LARGE SCALE GENOMIC DNA]</scope>
    <source>
        <strain evidence="13 14">ZGT118</strain>
    </source>
</reference>
<evidence type="ECO:0000256" key="1">
    <source>
        <dbReference type="ARBA" id="ARBA00004418"/>
    </source>
</evidence>
<comment type="similarity">
    <text evidence="2">Belongs to the peptidase S1C family.</text>
</comment>
<keyword evidence="14" id="KW-1185">Reference proteome</keyword>
<evidence type="ECO:0000256" key="6">
    <source>
        <dbReference type="ARBA" id="ARBA00022764"/>
    </source>
</evidence>
<keyword evidence="6" id="KW-0574">Periplasm</keyword>
<dbReference type="PRINTS" id="PR00834">
    <property type="entry name" value="PROTEASES2C"/>
</dbReference>
<dbReference type="SUPFAM" id="SSF50156">
    <property type="entry name" value="PDZ domain-like"/>
    <property type="match status" value="2"/>
</dbReference>
<dbReference type="GO" id="GO:0006508">
    <property type="term" value="P:proteolysis"/>
    <property type="evidence" value="ECO:0007669"/>
    <property type="project" value="UniProtKB-KW"/>
</dbReference>
<evidence type="ECO:0000256" key="4">
    <source>
        <dbReference type="ARBA" id="ARBA00022729"/>
    </source>
</evidence>
<dbReference type="STRING" id="1685379.AVO45_07725"/>
<dbReference type="InterPro" id="IPR001940">
    <property type="entry name" value="Peptidase_S1C"/>
</dbReference>
<dbReference type="FunFam" id="2.40.10.10:FF:000001">
    <property type="entry name" value="Periplasmic serine protease DegS"/>
    <property type="match status" value="1"/>
</dbReference>
<evidence type="ECO:0000256" key="2">
    <source>
        <dbReference type="ARBA" id="ARBA00010541"/>
    </source>
</evidence>
<dbReference type="Proteomes" id="UP000053791">
    <property type="component" value="Unassembled WGS sequence"/>
</dbReference>
<comment type="caution">
    <text evidence="13">The sequence shown here is derived from an EMBL/GenBank/DDBJ whole genome shotgun (WGS) entry which is preliminary data.</text>
</comment>
<sequence length="459" mass="47980">MIGRVVLVLLMALGVASGPAGAQFAAAEADARGIPTIAPLIDAIDDAVVNISVVSERPAQLTPLFRDPFFQPFLPPLEQLPPQRQMSAGSGVIVDAEEGYVLTNNHVVENADEIRITLRDNRKFEAELIGRDPATDIAVLQIEADDLTDIPLGDSDDLRVGDFVVAIGNPFGLGQTVTSGIVSALGRSGINPEGYEDFIQTDASINPGNSGGALVTLDGRLVGINTAIIAPNGGGNVGIGFAVPIDMAMAVMEQLVEFGEVQRGRLGVMIQDLTPDLAAALGVEAETGAVVSSVEPDTPADAAGLAAGDVIVAVDDEAVEGSADLRQKIGLRRPGEEVQIAYLRDQERRTAVVRLADAGGRHATVRGRDSSDVLAGVRLSPLDRSHPAWGEVDGVVVTEIAPGSRAARAGLEAGDVITAVNRRPVDSIRDIDRALEEAPGAVALTVWREGRLILVVLRT</sequence>
<dbReference type="InterPro" id="IPR036034">
    <property type="entry name" value="PDZ_sf"/>
</dbReference>
<name>A0A0X3TZB8_9RHOB</name>
<organism evidence="13 14">
    <name type="scientific">Ruegeria marisrubri</name>
    <dbReference type="NCBI Taxonomy" id="1685379"/>
    <lineage>
        <taxon>Bacteria</taxon>
        <taxon>Pseudomonadati</taxon>
        <taxon>Pseudomonadota</taxon>
        <taxon>Alphaproteobacteria</taxon>
        <taxon>Rhodobacterales</taxon>
        <taxon>Roseobacteraceae</taxon>
        <taxon>Ruegeria</taxon>
    </lineage>
</organism>
<evidence type="ECO:0000256" key="10">
    <source>
        <dbReference type="PIRSR" id="PIRSR611782-2"/>
    </source>
</evidence>
<feature type="signal peptide" evidence="11">
    <location>
        <begin position="1"/>
        <end position="22"/>
    </location>
</feature>
<dbReference type="GO" id="GO:0004252">
    <property type="term" value="F:serine-type endopeptidase activity"/>
    <property type="evidence" value="ECO:0007669"/>
    <property type="project" value="InterPro"/>
</dbReference>
<dbReference type="Pfam" id="PF13365">
    <property type="entry name" value="Trypsin_2"/>
    <property type="match status" value="1"/>
</dbReference>
<feature type="binding site" evidence="10">
    <location>
        <position position="136"/>
    </location>
    <ligand>
        <name>substrate</name>
    </ligand>
</feature>
<proteinExistence type="inferred from homology"/>
<feature type="active site" description="Charge relay system" evidence="9">
    <location>
        <position position="136"/>
    </location>
</feature>
<keyword evidence="8" id="KW-0720">Serine protease</keyword>
<evidence type="ECO:0000256" key="11">
    <source>
        <dbReference type="SAM" id="SignalP"/>
    </source>
</evidence>
<evidence type="ECO:0000256" key="8">
    <source>
        <dbReference type="ARBA" id="ARBA00022825"/>
    </source>
</evidence>